<accession>A0A7M1AZI2</accession>
<keyword evidence="3" id="KW-0966">Cell projection</keyword>
<feature type="repeat" description="TPR" evidence="1">
    <location>
        <begin position="739"/>
        <end position="772"/>
    </location>
</feature>
<dbReference type="Pfam" id="PF24323">
    <property type="entry name" value="DUF7494"/>
    <property type="match status" value="1"/>
</dbReference>
<dbReference type="InterPro" id="IPR019734">
    <property type="entry name" value="TPR_rpt"/>
</dbReference>
<dbReference type="PROSITE" id="PS50005">
    <property type="entry name" value="TPR"/>
    <property type="match status" value="1"/>
</dbReference>
<keyword evidence="3" id="KW-0282">Flagellum</keyword>
<evidence type="ECO:0000256" key="1">
    <source>
        <dbReference type="PROSITE-ProRule" id="PRU00339"/>
    </source>
</evidence>
<sequence length="784" mass="90313">MFKWILLTLIPIFSFALEISIDSAKDNFIKYSTLHLNDQSKFTCKALQNEFEETKEIVCAFSKRSSKDVKHLEDEFFKVNTFIQNGTFFLSIKPKHKMKLYANIFDLTEESTLFTAEVSLSNSWIVIGYKEKFPLVKKDQRSDLAINFPFYMEQDKLPYVGSLDIKGNPVSIKRVEDVSEYIKVKEYFEQKDYERCLDITNDILKKYPNTLFKAELLYYKIKIYAKLKDYDNVIANAKIFLREYSADENVAEVLSLIAHGYSKIGLSSDSDYFFDRLFSEHAGNKYAQYGFIYKGEALEESGGASQAEKFYKRALYETKDVDVAVDAAYHLSNLVFQESPKESSKYLDKILKVKPEFFKEDLKASLELVKELFEAGEYQSAADIDSALFDAINPTYDEYEEVLAHKGLYLAHTTEKRAALDALNSYMKKFPDGDYLREVELAKDQLFFDVDDMNSSVKLAEFNKLIEEYQNDSIGSKALYEKAKLLNTLGKYAQVLNLKSKLLALDQTTYTEVPSVIETAAIGAMQESLEKKNCEEVLIISSEHNVTLSSKWDDSVYECAMIGGDYQLAKKMTVKNIDTKDAKEKEKWLFRYIKVDFATGNYLDVLQAAKDLTALIELDNDKKYLEVYRILFDTYNRLEKQDQMIDAIVKVEEVFKDSYKDIDRYANMVAVGVAKKDDNMVIKYGKKIYDLQKRTSSHAQTPYIEFSLYQAYMNKDNYENALEVIKSLDDVKLSTSDRARQKYLLGSVYSKLWKDSEAQKAYDEAIAADKNSAWAKLAQSAKNI</sequence>
<dbReference type="Proteomes" id="UP000593910">
    <property type="component" value="Chromosome"/>
</dbReference>
<protein>
    <submittedName>
        <fullName evidence="3">Flagellar protein</fullName>
    </submittedName>
</protein>
<feature type="domain" description="DUF7494" evidence="2">
    <location>
        <begin position="17"/>
        <end position="132"/>
    </location>
</feature>
<dbReference type="SUPFAM" id="SSF48452">
    <property type="entry name" value="TPR-like"/>
    <property type="match status" value="2"/>
</dbReference>
<keyword evidence="4" id="KW-1185">Reference proteome</keyword>
<dbReference type="KEGG" id="smax:FJR03_09510"/>
<evidence type="ECO:0000313" key="3">
    <source>
        <dbReference type="EMBL" id="QOP41958.1"/>
    </source>
</evidence>
<evidence type="ECO:0000259" key="2">
    <source>
        <dbReference type="Pfam" id="PF24323"/>
    </source>
</evidence>
<organism evidence="3 4">
    <name type="scientific">Sulfurimonas marina</name>
    <dbReference type="NCBI Taxonomy" id="2590551"/>
    <lineage>
        <taxon>Bacteria</taxon>
        <taxon>Pseudomonadati</taxon>
        <taxon>Campylobacterota</taxon>
        <taxon>Epsilonproteobacteria</taxon>
        <taxon>Campylobacterales</taxon>
        <taxon>Sulfurimonadaceae</taxon>
        <taxon>Sulfurimonas</taxon>
    </lineage>
</organism>
<dbReference type="InterPro" id="IPR055917">
    <property type="entry name" value="DUF7494"/>
</dbReference>
<dbReference type="Gene3D" id="1.25.40.10">
    <property type="entry name" value="Tetratricopeptide repeat domain"/>
    <property type="match status" value="3"/>
</dbReference>
<gene>
    <name evidence="3" type="ORF">FJR03_09510</name>
</gene>
<dbReference type="AlphaFoldDB" id="A0A7M1AZI2"/>
<dbReference type="InterPro" id="IPR011990">
    <property type="entry name" value="TPR-like_helical_dom_sf"/>
</dbReference>
<dbReference type="RefSeq" id="WP_193113278.1">
    <property type="nucleotide sequence ID" value="NZ_CP041165.1"/>
</dbReference>
<name>A0A7M1AZI2_9BACT</name>
<evidence type="ECO:0000313" key="4">
    <source>
        <dbReference type="Proteomes" id="UP000593910"/>
    </source>
</evidence>
<keyword evidence="3" id="KW-0969">Cilium</keyword>
<keyword evidence="1" id="KW-0802">TPR repeat</keyword>
<dbReference type="EMBL" id="CP041165">
    <property type="protein sequence ID" value="QOP41958.1"/>
    <property type="molecule type" value="Genomic_DNA"/>
</dbReference>
<reference evidence="3 4" key="1">
    <citation type="submission" date="2019-06" db="EMBL/GenBank/DDBJ databases">
        <title>Sulfurimonas gotlandica sp. nov., a chemoautotrophic and psychrotolerant epsilonproteobacterium isolated from a pelagic redoxcline, and an emended description of the genus Sulfurimonas.</title>
        <authorList>
            <person name="Wang S."/>
            <person name="Jiang L."/>
            <person name="Shao Z."/>
        </authorList>
    </citation>
    <scope>NUCLEOTIDE SEQUENCE [LARGE SCALE GENOMIC DNA]</scope>
    <source>
        <strain evidence="3 4">B2</strain>
    </source>
</reference>
<proteinExistence type="predicted"/>